<organism evidence="11 12">
    <name type="scientific">Pseudomonas gingeri</name>
    <dbReference type="NCBI Taxonomy" id="117681"/>
    <lineage>
        <taxon>Bacteria</taxon>
        <taxon>Pseudomonadati</taxon>
        <taxon>Pseudomonadota</taxon>
        <taxon>Gammaproteobacteria</taxon>
        <taxon>Pseudomonadales</taxon>
        <taxon>Pseudomonadaceae</taxon>
        <taxon>Pseudomonas</taxon>
    </lineage>
</organism>
<evidence type="ECO:0000256" key="4">
    <source>
        <dbReference type="ARBA" id="ARBA00022475"/>
    </source>
</evidence>
<dbReference type="PANTHER" id="PTHR43166:SF9">
    <property type="entry name" value="GLUTAMATE_ASPARTATE IMPORT ATP-BINDING PROTEIN GLTL"/>
    <property type="match status" value="1"/>
</dbReference>
<keyword evidence="8" id="KW-0029">Amino-acid transport</keyword>
<keyword evidence="9" id="KW-0472">Membrane</keyword>
<keyword evidence="7 11" id="KW-0067">ATP-binding</keyword>
<dbReference type="PIRSF" id="PIRSF039085">
    <property type="entry name" value="ABC_ATPase_HisP"/>
    <property type="match status" value="1"/>
</dbReference>
<evidence type="ECO:0000313" key="12">
    <source>
        <dbReference type="Proteomes" id="UP000522864"/>
    </source>
</evidence>
<dbReference type="Proteomes" id="UP000522864">
    <property type="component" value="Unassembled WGS sequence"/>
</dbReference>
<dbReference type="GO" id="GO:0005886">
    <property type="term" value="C:plasma membrane"/>
    <property type="evidence" value="ECO:0007669"/>
    <property type="project" value="UniProtKB-SubCell"/>
</dbReference>
<gene>
    <name evidence="11" type="ORF">HX830_02800</name>
</gene>
<dbReference type="GO" id="GO:0016887">
    <property type="term" value="F:ATP hydrolysis activity"/>
    <property type="evidence" value="ECO:0007669"/>
    <property type="project" value="InterPro"/>
</dbReference>
<evidence type="ECO:0000256" key="8">
    <source>
        <dbReference type="ARBA" id="ARBA00022970"/>
    </source>
</evidence>
<dbReference type="InterPro" id="IPR003593">
    <property type="entry name" value="AAA+_ATPase"/>
</dbReference>
<proteinExistence type="inferred from homology"/>
<evidence type="ECO:0000256" key="6">
    <source>
        <dbReference type="ARBA" id="ARBA00022741"/>
    </source>
</evidence>
<evidence type="ECO:0000259" key="10">
    <source>
        <dbReference type="PROSITE" id="PS50893"/>
    </source>
</evidence>
<protein>
    <submittedName>
        <fullName evidence="11">Amino acid ABC transporter ATP-binding protein</fullName>
    </submittedName>
</protein>
<evidence type="ECO:0000256" key="1">
    <source>
        <dbReference type="ARBA" id="ARBA00004417"/>
    </source>
</evidence>
<reference evidence="11 12" key="1">
    <citation type="submission" date="2020-04" db="EMBL/GenBank/DDBJ databases">
        <title>Molecular characterization of pseudomonads from Agaricus bisporus reveal novel blotch 2 pathogens in Western Europe.</title>
        <authorList>
            <person name="Taparia T."/>
            <person name="Krijger M."/>
            <person name="Haynes E."/>
            <person name="Elpinstone J.G."/>
            <person name="Noble R."/>
            <person name="Van Der Wolf J."/>
        </authorList>
    </citation>
    <scope>NUCLEOTIDE SEQUENCE [LARGE SCALE GENOMIC DNA]</scope>
    <source>
        <strain evidence="11 12">G9001</strain>
    </source>
</reference>
<feature type="domain" description="ABC transporter" evidence="10">
    <location>
        <begin position="2"/>
        <end position="247"/>
    </location>
</feature>
<keyword evidence="4" id="KW-1003">Cell membrane</keyword>
<keyword evidence="6" id="KW-0547">Nucleotide-binding</keyword>
<dbReference type="InterPro" id="IPR017871">
    <property type="entry name" value="ABC_transporter-like_CS"/>
</dbReference>
<dbReference type="EMBL" id="JACAQA010000003">
    <property type="protein sequence ID" value="NWB83800.1"/>
    <property type="molecule type" value="Genomic_DNA"/>
</dbReference>
<name>A0A7Y7WMC3_9PSED</name>
<dbReference type="AlphaFoldDB" id="A0A7Y7WMC3"/>
<dbReference type="PROSITE" id="PS00211">
    <property type="entry name" value="ABC_TRANSPORTER_1"/>
    <property type="match status" value="1"/>
</dbReference>
<evidence type="ECO:0000256" key="2">
    <source>
        <dbReference type="ARBA" id="ARBA00005417"/>
    </source>
</evidence>
<comment type="similarity">
    <text evidence="2">Belongs to the ABC transporter superfamily.</text>
</comment>
<evidence type="ECO:0000256" key="7">
    <source>
        <dbReference type="ARBA" id="ARBA00022840"/>
    </source>
</evidence>
<dbReference type="InterPro" id="IPR003439">
    <property type="entry name" value="ABC_transporter-like_ATP-bd"/>
</dbReference>
<evidence type="ECO:0000256" key="9">
    <source>
        <dbReference type="ARBA" id="ARBA00023136"/>
    </source>
</evidence>
<dbReference type="PANTHER" id="PTHR43166">
    <property type="entry name" value="AMINO ACID IMPORT ATP-BINDING PROTEIN"/>
    <property type="match status" value="1"/>
</dbReference>
<dbReference type="InterPro" id="IPR030679">
    <property type="entry name" value="ABC_ATPase_HisP-typ"/>
</dbReference>
<dbReference type="Pfam" id="PF00005">
    <property type="entry name" value="ABC_tran"/>
    <property type="match status" value="1"/>
</dbReference>
<dbReference type="SUPFAM" id="SSF52540">
    <property type="entry name" value="P-loop containing nucleoside triphosphate hydrolases"/>
    <property type="match status" value="1"/>
</dbReference>
<dbReference type="CDD" id="cd03262">
    <property type="entry name" value="ABC_HisP_GlnQ"/>
    <property type="match status" value="1"/>
</dbReference>
<dbReference type="GO" id="GO:0015424">
    <property type="term" value="F:ABC-type amino acid transporter activity"/>
    <property type="evidence" value="ECO:0007669"/>
    <property type="project" value="InterPro"/>
</dbReference>
<dbReference type="GO" id="GO:0005524">
    <property type="term" value="F:ATP binding"/>
    <property type="evidence" value="ECO:0007669"/>
    <property type="project" value="UniProtKB-KW"/>
</dbReference>
<dbReference type="Gene3D" id="3.40.50.300">
    <property type="entry name" value="P-loop containing nucleotide triphosphate hydrolases"/>
    <property type="match status" value="1"/>
</dbReference>
<accession>A0A7Y7WMC3</accession>
<comment type="subcellular location">
    <subcellularLocation>
        <location evidence="1">Cell inner membrane</location>
        <topology evidence="1">Peripheral membrane protein</topology>
    </subcellularLocation>
</comment>
<dbReference type="InterPro" id="IPR050086">
    <property type="entry name" value="MetN_ABC_transporter-like"/>
</dbReference>
<keyword evidence="5" id="KW-0997">Cell inner membrane</keyword>
<comment type="caution">
    <text evidence="11">The sequence shown here is derived from an EMBL/GenBank/DDBJ whole genome shotgun (WGS) entry which is preliminary data.</text>
</comment>
<evidence type="ECO:0000313" key="11">
    <source>
        <dbReference type="EMBL" id="NWB83800.1"/>
    </source>
</evidence>
<evidence type="ECO:0000256" key="3">
    <source>
        <dbReference type="ARBA" id="ARBA00022448"/>
    </source>
</evidence>
<dbReference type="PROSITE" id="PS50893">
    <property type="entry name" value="ABC_TRANSPORTER_2"/>
    <property type="match status" value="1"/>
</dbReference>
<dbReference type="InterPro" id="IPR027417">
    <property type="entry name" value="P-loop_NTPase"/>
</dbReference>
<dbReference type="SMART" id="SM00382">
    <property type="entry name" value="AAA"/>
    <property type="match status" value="1"/>
</dbReference>
<sequence length="266" mass="29496">MVRLHNVGKSFGALRVLKGIDLQVRHSEVVCLIGPSGSGKSTLLRSMAFLEEYDEGEIHIEGQLLGYVPDNGKGRKRAAQAQINQVRRNIGMVFQQFNLWPHMTALGNVSEALLRVRKLPAAEARKRALAMLDKVGLAHKADVYPIQLSGGQQQRVAIARALAMEPHIMLFDEPTSALDPELVGEVLQVMKTLAKEGMTMVVVTHEMGFAAQVADSVVFLDQGQVVAQGTPQQIFHNTEHPRLQQFLQNYLDRNAFWQDNKEASPV</sequence>
<dbReference type="FunFam" id="3.40.50.300:FF:000020">
    <property type="entry name" value="Amino acid ABC transporter ATP-binding component"/>
    <property type="match status" value="1"/>
</dbReference>
<keyword evidence="3" id="KW-0813">Transport</keyword>
<evidence type="ECO:0000256" key="5">
    <source>
        <dbReference type="ARBA" id="ARBA00022519"/>
    </source>
</evidence>